<dbReference type="Pfam" id="PF02687">
    <property type="entry name" value="FtsX"/>
    <property type="match status" value="2"/>
</dbReference>
<evidence type="ECO:0000256" key="4">
    <source>
        <dbReference type="ARBA" id="ARBA00022989"/>
    </source>
</evidence>
<protein>
    <submittedName>
        <fullName evidence="9">ABC transporter permease</fullName>
    </submittedName>
</protein>
<feature type="domain" description="MacB-like periplasmic core" evidence="8">
    <location>
        <begin position="20"/>
        <end position="238"/>
    </location>
</feature>
<dbReference type="PANTHER" id="PTHR30572">
    <property type="entry name" value="MEMBRANE COMPONENT OF TRANSPORTER-RELATED"/>
    <property type="match status" value="1"/>
</dbReference>
<comment type="subcellular location">
    <subcellularLocation>
        <location evidence="1">Cell membrane</location>
        <topology evidence="1">Multi-pass membrane protein</topology>
    </subcellularLocation>
</comment>
<evidence type="ECO:0000259" key="7">
    <source>
        <dbReference type="Pfam" id="PF02687"/>
    </source>
</evidence>
<evidence type="ECO:0000256" key="1">
    <source>
        <dbReference type="ARBA" id="ARBA00004651"/>
    </source>
</evidence>
<evidence type="ECO:0000259" key="8">
    <source>
        <dbReference type="Pfam" id="PF12704"/>
    </source>
</evidence>
<proteinExistence type="predicted"/>
<accession>A0ABV8JQK0</accession>
<dbReference type="EMBL" id="JBHSAW010000004">
    <property type="protein sequence ID" value="MFC4095420.1"/>
    <property type="molecule type" value="Genomic_DNA"/>
</dbReference>
<keyword evidence="4 6" id="KW-1133">Transmembrane helix</keyword>
<name>A0ABV8JQK0_9FLAO</name>
<evidence type="ECO:0000313" key="9">
    <source>
        <dbReference type="EMBL" id="MFC4095420.1"/>
    </source>
</evidence>
<feature type="transmembrane region" description="Helical" evidence="6">
    <location>
        <begin position="739"/>
        <end position="758"/>
    </location>
</feature>
<gene>
    <name evidence="9" type="ORF">ACFOUT_06020</name>
</gene>
<dbReference type="Proteomes" id="UP001595814">
    <property type="component" value="Unassembled WGS sequence"/>
</dbReference>
<evidence type="ECO:0000256" key="2">
    <source>
        <dbReference type="ARBA" id="ARBA00022475"/>
    </source>
</evidence>
<dbReference type="InterPro" id="IPR003838">
    <property type="entry name" value="ABC3_permease_C"/>
</dbReference>
<sequence>MFKNYVKIAWRSLKKQPFITSLNVFGLAIGMAGALLIALYIYDELNYDTMFADSERVYRVNADIKFGGAVMDMAETAAPMASVLEKDFDQVETVTRIRNWGSLLVSSENSKANGKEDRSAYVDPNFFAFFGLQFLEGDVQSALENSNALVLTKSTAQKYFKDSEAFGKTIRLNNEEIYTVAGVVEDMPKNSLLREHTVFMSMLGFEDSRSTQWGSHNYFTFVKMLPGYSIENFQAPLQSLVSSHLIPSVQSYYPGITEESFLASGNYVRYSTTALEDIHLHSNRHIELSQNGRIENIYILASIGLFLLILASVNFMNLSTAHSLKRAKEVGIRKTLGSKKQSLVSQFLTEAGLISFASLIVALLLAISALPYFNELAGKEMTMPYNSPIFWLLLLMGSVFLGLLSGWYPAFFMSRFKPVKVLKGSGEQSIGGSRVRSALVVTQFAISVFLIVGTLVIYHQLQYIQGKDLGYSKEQVLVLNDVFTLGNQKQTFKEQVKNLGSVENATLSSYLPTPSNRSDNSYFEEGVTDQEYAVQMQRWFVDHDYASTLDLEVVAGRDFSRDFPTDSLAMIINESALSKMGKTADEVLGKRFSSDLGNEGATFYTVVGVVKNFHFESLRNEIGAWNMVLGDFSNAMVVKLKPGDFSSSIGQIENIWNELVPSQSFDYYFMDESFNDTYQMEQRLGHIFIVFTILSIIIACLGLFGLAAFNAQKRTKEIGVRKVLGASVAQITYKLTLDFLKLVGLSVLVALPLGYFAMNRWLQDFSYRIDIPWWIPVLAAFAAVFISVVTVSFQSIKAAISDPVKSLRTE</sequence>
<evidence type="ECO:0000256" key="5">
    <source>
        <dbReference type="ARBA" id="ARBA00023136"/>
    </source>
</evidence>
<dbReference type="RefSeq" id="WP_192460894.1">
    <property type="nucleotide sequence ID" value="NZ_JACYFJ010000001.1"/>
</dbReference>
<feature type="transmembrane region" description="Helical" evidence="6">
    <location>
        <begin position="773"/>
        <end position="793"/>
    </location>
</feature>
<evidence type="ECO:0000256" key="6">
    <source>
        <dbReference type="SAM" id="Phobius"/>
    </source>
</evidence>
<feature type="domain" description="ABC3 transporter permease C-terminal" evidence="7">
    <location>
        <begin position="689"/>
        <end position="799"/>
    </location>
</feature>
<evidence type="ECO:0000256" key="3">
    <source>
        <dbReference type="ARBA" id="ARBA00022692"/>
    </source>
</evidence>
<feature type="transmembrane region" description="Helical" evidence="6">
    <location>
        <begin position="389"/>
        <end position="414"/>
    </location>
</feature>
<dbReference type="Pfam" id="PF12704">
    <property type="entry name" value="MacB_PCD"/>
    <property type="match status" value="1"/>
</dbReference>
<keyword evidence="3 6" id="KW-0812">Transmembrane</keyword>
<keyword evidence="5 6" id="KW-0472">Membrane</keyword>
<reference evidence="10" key="1">
    <citation type="journal article" date="2019" name="Int. J. Syst. Evol. Microbiol.">
        <title>The Global Catalogue of Microorganisms (GCM) 10K type strain sequencing project: providing services to taxonomists for standard genome sequencing and annotation.</title>
        <authorList>
            <consortium name="The Broad Institute Genomics Platform"/>
            <consortium name="The Broad Institute Genome Sequencing Center for Infectious Disease"/>
            <person name="Wu L."/>
            <person name="Ma J."/>
        </authorList>
    </citation>
    <scope>NUCLEOTIDE SEQUENCE [LARGE SCALE GENOMIC DNA]</scope>
    <source>
        <strain evidence="10">CECT 7477</strain>
    </source>
</reference>
<keyword evidence="10" id="KW-1185">Reference proteome</keyword>
<organism evidence="9 10">
    <name type="scientific">Euzebyella saccharophila</name>
    <dbReference type="NCBI Taxonomy" id="679664"/>
    <lineage>
        <taxon>Bacteria</taxon>
        <taxon>Pseudomonadati</taxon>
        <taxon>Bacteroidota</taxon>
        <taxon>Flavobacteriia</taxon>
        <taxon>Flavobacteriales</taxon>
        <taxon>Flavobacteriaceae</taxon>
        <taxon>Euzebyella</taxon>
    </lineage>
</organism>
<dbReference type="PANTHER" id="PTHR30572:SF18">
    <property type="entry name" value="ABC-TYPE MACROLIDE FAMILY EXPORT SYSTEM PERMEASE COMPONENT 2"/>
    <property type="match status" value="1"/>
</dbReference>
<feature type="transmembrane region" description="Helical" evidence="6">
    <location>
        <begin position="297"/>
        <end position="318"/>
    </location>
</feature>
<keyword evidence="2" id="KW-1003">Cell membrane</keyword>
<feature type="transmembrane region" description="Helical" evidence="6">
    <location>
        <begin position="435"/>
        <end position="458"/>
    </location>
</feature>
<feature type="domain" description="ABC3 transporter permease C-terminal" evidence="7">
    <location>
        <begin position="302"/>
        <end position="417"/>
    </location>
</feature>
<feature type="transmembrane region" description="Helical" evidence="6">
    <location>
        <begin position="687"/>
        <end position="709"/>
    </location>
</feature>
<dbReference type="InterPro" id="IPR025857">
    <property type="entry name" value="MacB_PCD"/>
</dbReference>
<evidence type="ECO:0000313" key="10">
    <source>
        <dbReference type="Proteomes" id="UP001595814"/>
    </source>
</evidence>
<comment type="caution">
    <text evidence="9">The sequence shown here is derived from an EMBL/GenBank/DDBJ whole genome shotgun (WGS) entry which is preliminary data.</text>
</comment>
<feature type="transmembrane region" description="Helical" evidence="6">
    <location>
        <begin position="21"/>
        <end position="42"/>
    </location>
</feature>
<dbReference type="InterPro" id="IPR050250">
    <property type="entry name" value="Macrolide_Exporter_MacB"/>
</dbReference>
<feature type="transmembrane region" description="Helical" evidence="6">
    <location>
        <begin position="347"/>
        <end position="369"/>
    </location>
</feature>